<dbReference type="Proteomes" id="UP000499080">
    <property type="component" value="Unassembled WGS sequence"/>
</dbReference>
<sequence>METSWDQTVLDDVQTIPETFSNMSLDEPKETLKAAISEPFRMSDSEPKRMRVSITVAALAVSEFSKEYCLCTNREYYHGRMTNGWENKVANLVEKLDIDQLILVGYKLAAVWKSVDQDGIKTLIHFKDYLKFPCNQCEKPDCVIIKASLALKTYYKKNAIKIYH</sequence>
<evidence type="ECO:0000313" key="1">
    <source>
        <dbReference type="EMBL" id="GBO40406.1"/>
    </source>
</evidence>
<comment type="caution">
    <text evidence="1">The sequence shown here is derived from an EMBL/GenBank/DDBJ whole genome shotgun (WGS) entry which is preliminary data.</text>
</comment>
<dbReference type="OrthoDB" id="6443995at2759"/>
<evidence type="ECO:0000313" key="2">
    <source>
        <dbReference type="Proteomes" id="UP000499080"/>
    </source>
</evidence>
<keyword evidence="2" id="KW-1185">Reference proteome</keyword>
<name>A0A4Y2WUE1_ARAVE</name>
<reference evidence="1 2" key="1">
    <citation type="journal article" date="2019" name="Sci. Rep.">
        <title>Orb-weaving spider Araneus ventricosus genome elucidates the spidroin gene catalogue.</title>
        <authorList>
            <person name="Kono N."/>
            <person name="Nakamura H."/>
            <person name="Ohtoshi R."/>
            <person name="Moran D.A.P."/>
            <person name="Shinohara A."/>
            <person name="Yoshida Y."/>
            <person name="Fujiwara M."/>
            <person name="Mori M."/>
            <person name="Tomita M."/>
            <person name="Arakawa K."/>
        </authorList>
    </citation>
    <scope>NUCLEOTIDE SEQUENCE [LARGE SCALE GENOMIC DNA]</scope>
</reference>
<organism evidence="1 2">
    <name type="scientific">Araneus ventricosus</name>
    <name type="common">Orbweaver spider</name>
    <name type="synonym">Epeira ventricosa</name>
    <dbReference type="NCBI Taxonomy" id="182803"/>
    <lineage>
        <taxon>Eukaryota</taxon>
        <taxon>Metazoa</taxon>
        <taxon>Ecdysozoa</taxon>
        <taxon>Arthropoda</taxon>
        <taxon>Chelicerata</taxon>
        <taxon>Arachnida</taxon>
        <taxon>Araneae</taxon>
        <taxon>Araneomorphae</taxon>
        <taxon>Entelegynae</taxon>
        <taxon>Araneoidea</taxon>
        <taxon>Araneidae</taxon>
        <taxon>Araneus</taxon>
    </lineage>
</organism>
<gene>
    <name evidence="1" type="ORF">AVEN_58057_1</name>
</gene>
<proteinExistence type="predicted"/>
<dbReference type="AlphaFoldDB" id="A0A4Y2WUE1"/>
<dbReference type="EMBL" id="BGPR01065635">
    <property type="protein sequence ID" value="GBO40406.1"/>
    <property type="molecule type" value="Genomic_DNA"/>
</dbReference>
<protein>
    <submittedName>
        <fullName evidence="1">Uncharacterized protein</fullName>
    </submittedName>
</protein>
<accession>A0A4Y2WUE1</accession>